<sequence>MTGNQHGNLPKPPKKEQGKGNAGDLQWLHDAANHAEPRDSQKPPPKEAKGNGGNRQQQYDPIAYWGFHDWPENNSQRTTFMLNMSGETTRNLARYVLLIRTPWEDDAGVGLHYRNRRSSTCRYDIGQPLAILHKSRHCIRHRSNRGSNCGAQGGKTCTEPSRMIDGAVETTGPDEEMSI</sequence>
<dbReference type="RefSeq" id="XP_040710770.1">
    <property type="nucleotide sequence ID" value="XM_040864469.1"/>
</dbReference>
<name>A0A1Y2DE23_9PEZI</name>
<evidence type="ECO:0000313" key="2">
    <source>
        <dbReference type="EMBL" id="ORY57520.1"/>
    </source>
</evidence>
<evidence type="ECO:0000313" key="3">
    <source>
        <dbReference type="Proteomes" id="UP000193689"/>
    </source>
</evidence>
<accession>A0A1Y2DE23</accession>
<dbReference type="InParanoid" id="A0A1Y2DE23"/>
<comment type="caution">
    <text evidence="2">The sequence shown here is derived from an EMBL/GenBank/DDBJ whole genome shotgun (WGS) entry which is preliminary data.</text>
</comment>
<gene>
    <name evidence="2" type="ORF">BCR38DRAFT_490023</name>
</gene>
<protein>
    <submittedName>
        <fullName evidence="2">Uncharacterized protein</fullName>
    </submittedName>
</protein>
<reference evidence="2 3" key="1">
    <citation type="submission" date="2016-07" db="EMBL/GenBank/DDBJ databases">
        <title>Pervasive Adenine N6-methylation of Active Genes in Fungi.</title>
        <authorList>
            <consortium name="DOE Joint Genome Institute"/>
            <person name="Mondo S.J."/>
            <person name="Dannebaum R.O."/>
            <person name="Kuo R.C."/>
            <person name="Labutti K."/>
            <person name="Haridas S."/>
            <person name="Kuo A."/>
            <person name="Salamov A."/>
            <person name="Ahrendt S.R."/>
            <person name="Lipzen A."/>
            <person name="Sullivan W."/>
            <person name="Andreopoulos W.B."/>
            <person name="Clum A."/>
            <person name="Lindquist E."/>
            <person name="Daum C."/>
            <person name="Ramamoorthy G.K."/>
            <person name="Gryganskyi A."/>
            <person name="Culley D."/>
            <person name="Magnuson J.K."/>
            <person name="James T.Y."/>
            <person name="O'Malley M.A."/>
            <person name="Stajich J.E."/>
            <person name="Spatafora J.W."/>
            <person name="Visel A."/>
            <person name="Grigoriev I.V."/>
        </authorList>
    </citation>
    <scope>NUCLEOTIDE SEQUENCE [LARGE SCALE GENOMIC DNA]</scope>
    <source>
        <strain evidence="2 3">CBS 129021</strain>
    </source>
</reference>
<feature type="region of interest" description="Disordered" evidence="1">
    <location>
        <begin position="1"/>
        <end position="58"/>
    </location>
</feature>
<dbReference type="EMBL" id="MCFJ01000019">
    <property type="protein sequence ID" value="ORY57520.1"/>
    <property type="molecule type" value="Genomic_DNA"/>
</dbReference>
<evidence type="ECO:0000256" key="1">
    <source>
        <dbReference type="SAM" id="MobiDB-lite"/>
    </source>
</evidence>
<proteinExistence type="predicted"/>
<feature type="compositionally biased region" description="Basic and acidic residues" evidence="1">
    <location>
        <begin position="31"/>
        <end position="49"/>
    </location>
</feature>
<organism evidence="2 3">
    <name type="scientific">Pseudomassariella vexata</name>
    <dbReference type="NCBI Taxonomy" id="1141098"/>
    <lineage>
        <taxon>Eukaryota</taxon>
        <taxon>Fungi</taxon>
        <taxon>Dikarya</taxon>
        <taxon>Ascomycota</taxon>
        <taxon>Pezizomycotina</taxon>
        <taxon>Sordariomycetes</taxon>
        <taxon>Xylariomycetidae</taxon>
        <taxon>Amphisphaeriales</taxon>
        <taxon>Pseudomassariaceae</taxon>
        <taxon>Pseudomassariella</taxon>
    </lineage>
</organism>
<dbReference type="GeneID" id="63780681"/>
<keyword evidence="3" id="KW-1185">Reference proteome</keyword>
<dbReference type="AlphaFoldDB" id="A0A1Y2DE23"/>
<dbReference type="Proteomes" id="UP000193689">
    <property type="component" value="Unassembled WGS sequence"/>
</dbReference>